<evidence type="ECO:0000259" key="5">
    <source>
        <dbReference type="PROSITE" id="PS50110"/>
    </source>
</evidence>
<evidence type="ECO:0000256" key="1">
    <source>
        <dbReference type="ARBA" id="ARBA00022553"/>
    </source>
</evidence>
<dbReference type="PANTHER" id="PTHR48111:SF4">
    <property type="entry name" value="DNA-BINDING DUAL TRANSCRIPTIONAL REGULATOR OMPR"/>
    <property type="match status" value="1"/>
</dbReference>
<feature type="domain" description="Response regulatory" evidence="5">
    <location>
        <begin position="4"/>
        <end position="78"/>
    </location>
</feature>
<dbReference type="PROSITE" id="PS50110">
    <property type="entry name" value="RESPONSE_REGULATORY"/>
    <property type="match status" value="1"/>
</dbReference>
<evidence type="ECO:0000313" key="6">
    <source>
        <dbReference type="EMBL" id="GAH40754.1"/>
    </source>
</evidence>
<keyword evidence="3" id="KW-0238">DNA-binding</keyword>
<dbReference type="GO" id="GO:0032993">
    <property type="term" value="C:protein-DNA complex"/>
    <property type="evidence" value="ECO:0007669"/>
    <property type="project" value="TreeGrafter"/>
</dbReference>
<dbReference type="SUPFAM" id="SSF52172">
    <property type="entry name" value="CheY-like"/>
    <property type="match status" value="1"/>
</dbReference>
<dbReference type="GO" id="GO:0005829">
    <property type="term" value="C:cytosol"/>
    <property type="evidence" value="ECO:0007669"/>
    <property type="project" value="TreeGrafter"/>
</dbReference>
<dbReference type="EMBL" id="BARU01013778">
    <property type="protein sequence ID" value="GAH40754.1"/>
    <property type="molecule type" value="Genomic_DNA"/>
</dbReference>
<evidence type="ECO:0000256" key="4">
    <source>
        <dbReference type="ARBA" id="ARBA00023163"/>
    </source>
</evidence>
<dbReference type="InterPro" id="IPR011006">
    <property type="entry name" value="CheY-like_superfamily"/>
</dbReference>
<dbReference type="InterPro" id="IPR039420">
    <property type="entry name" value="WalR-like"/>
</dbReference>
<keyword evidence="1" id="KW-0597">Phosphoprotein</keyword>
<accession>X1GGL0</accession>
<reference evidence="6" key="1">
    <citation type="journal article" date="2014" name="Front. Microbiol.">
        <title>High frequency of phylogenetically diverse reductive dehalogenase-homologous genes in deep subseafloor sedimentary metagenomes.</title>
        <authorList>
            <person name="Kawai M."/>
            <person name="Futagami T."/>
            <person name="Toyoda A."/>
            <person name="Takaki Y."/>
            <person name="Nishi S."/>
            <person name="Hori S."/>
            <person name="Arai W."/>
            <person name="Tsubouchi T."/>
            <person name="Morono Y."/>
            <person name="Uchiyama I."/>
            <person name="Ito T."/>
            <person name="Fujiyama A."/>
            <person name="Inagaki F."/>
            <person name="Takami H."/>
        </authorList>
    </citation>
    <scope>NUCLEOTIDE SEQUENCE</scope>
    <source>
        <strain evidence="6">Expedition CK06-06</strain>
    </source>
</reference>
<keyword evidence="4" id="KW-0804">Transcription</keyword>
<gene>
    <name evidence="6" type="ORF">S03H2_24683</name>
</gene>
<protein>
    <recommendedName>
        <fullName evidence="5">Response regulatory domain-containing protein</fullName>
    </recommendedName>
</protein>
<dbReference type="Pfam" id="PF00072">
    <property type="entry name" value="Response_reg"/>
    <property type="match status" value="1"/>
</dbReference>
<evidence type="ECO:0000256" key="2">
    <source>
        <dbReference type="ARBA" id="ARBA00023015"/>
    </source>
</evidence>
<dbReference type="PANTHER" id="PTHR48111">
    <property type="entry name" value="REGULATOR OF RPOS"/>
    <property type="match status" value="1"/>
</dbReference>
<dbReference type="AlphaFoldDB" id="X1GGL0"/>
<dbReference type="GO" id="GO:0006355">
    <property type="term" value="P:regulation of DNA-templated transcription"/>
    <property type="evidence" value="ECO:0007669"/>
    <property type="project" value="TreeGrafter"/>
</dbReference>
<organism evidence="6">
    <name type="scientific">marine sediment metagenome</name>
    <dbReference type="NCBI Taxonomy" id="412755"/>
    <lineage>
        <taxon>unclassified sequences</taxon>
        <taxon>metagenomes</taxon>
        <taxon>ecological metagenomes</taxon>
    </lineage>
</organism>
<comment type="caution">
    <text evidence="6">The sequence shown here is derived from an EMBL/GenBank/DDBJ whole genome shotgun (WGS) entry which is preliminary data.</text>
</comment>
<dbReference type="GO" id="GO:0000156">
    <property type="term" value="F:phosphorelay response regulator activity"/>
    <property type="evidence" value="ECO:0007669"/>
    <property type="project" value="TreeGrafter"/>
</dbReference>
<dbReference type="GO" id="GO:0000976">
    <property type="term" value="F:transcription cis-regulatory region binding"/>
    <property type="evidence" value="ECO:0007669"/>
    <property type="project" value="TreeGrafter"/>
</dbReference>
<proteinExistence type="predicted"/>
<sequence>MTGSILVIEGEPSLRQKLTSALEEADFSIAAVPDFPEALRKLPDFKPDLVIMDVVLPDGDGMDACYQLRNTLGVRVPV</sequence>
<keyword evidence="2" id="KW-0805">Transcription regulation</keyword>
<dbReference type="InterPro" id="IPR001789">
    <property type="entry name" value="Sig_transdc_resp-reg_receiver"/>
</dbReference>
<evidence type="ECO:0000256" key="3">
    <source>
        <dbReference type="ARBA" id="ARBA00023125"/>
    </source>
</evidence>
<name>X1GGL0_9ZZZZ</name>
<dbReference type="Gene3D" id="3.40.50.2300">
    <property type="match status" value="1"/>
</dbReference>
<feature type="non-terminal residue" evidence="6">
    <location>
        <position position="78"/>
    </location>
</feature>